<gene>
    <name evidence="1" type="ORF">F4V73_17970</name>
</gene>
<dbReference type="Pfam" id="PF14025">
    <property type="entry name" value="DUF4241"/>
    <property type="match status" value="1"/>
</dbReference>
<comment type="caution">
    <text evidence="1">The sequence shown here is derived from an EMBL/GenBank/DDBJ whole genome shotgun (WGS) entry which is preliminary data.</text>
</comment>
<name>A0A5M9QWC6_9GAMM</name>
<sequence length="326" mass="35775">MSYSEKKAGAKAVIDAYNIPTPQPAFSERKPFVITSGAMRLTDPCYSMDVWCAGTLNNVKNGIWNTGIYGEVSDFDFIIYLSDLKKRLDRDKNFKKSCNDLLSLLNGLGFTNAKHEVDTLRYGDFYQLTTLKIKIKRAFPDNGSEQLSKAISLITEMHTAAIIETEETRCFDEEINNLKAGSFHRRTSVLFSVHSDYDADPRFSNENIIETFKAAAVAKDIAVGVDSGQAGMFDLSVFETVASPESGCSPEHKIFYSLCCDWDLGELDLTTNTITLPGSNQAMGVNSSSGFGDGGYNAHIIADENGEIIAVAFNYMGALGDGEDDE</sequence>
<dbReference type="Proteomes" id="UP000322181">
    <property type="component" value="Unassembled WGS sequence"/>
</dbReference>
<dbReference type="AlphaFoldDB" id="A0A5M9QWC6"/>
<evidence type="ECO:0000313" key="2">
    <source>
        <dbReference type="Proteomes" id="UP000322181"/>
    </source>
</evidence>
<organism evidence="1 2">
    <name type="scientific">Morganella psychrotolerans</name>
    <dbReference type="NCBI Taxonomy" id="368603"/>
    <lineage>
        <taxon>Bacteria</taxon>
        <taxon>Pseudomonadati</taxon>
        <taxon>Pseudomonadota</taxon>
        <taxon>Gammaproteobacteria</taxon>
        <taxon>Enterobacterales</taxon>
        <taxon>Morganellaceae</taxon>
        <taxon>Morganella</taxon>
    </lineage>
</organism>
<protein>
    <submittedName>
        <fullName evidence="1">DUF4241 domain-containing protein</fullName>
    </submittedName>
</protein>
<dbReference type="EMBL" id="VXKB01000008">
    <property type="protein sequence ID" value="KAA8713004.1"/>
    <property type="molecule type" value="Genomic_DNA"/>
</dbReference>
<proteinExistence type="predicted"/>
<evidence type="ECO:0000313" key="1">
    <source>
        <dbReference type="EMBL" id="KAA8713004.1"/>
    </source>
</evidence>
<dbReference type="InterPro" id="IPR025335">
    <property type="entry name" value="DUF4241"/>
</dbReference>
<reference evidence="1 2" key="1">
    <citation type="submission" date="2019-09" db="EMBL/GenBank/DDBJ databases">
        <title>Draft genome sequence of various Type strains from the CCUG.</title>
        <authorList>
            <person name="Pineiro-Iglesias B."/>
            <person name="Tunovic T."/>
            <person name="Unosson C."/>
            <person name="Inganas E."/>
            <person name="Ohlen M."/>
            <person name="Cardew S."/>
            <person name="Jensie-Markopoulos S."/>
            <person name="Salva-Serra F."/>
            <person name="Jaen-Luchoro D."/>
            <person name="Karlsson R."/>
            <person name="Svensson-Stadler L."/>
            <person name="Chun J."/>
            <person name="Moore E."/>
        </authorList>
    </citation>
    <scope>NUCLEOTIDE SEQUENCE [LARGE SCALE GENOMIC DNA]</scope>
    <source>
        <strain evidence="1 2">CCUG 53682T</strain>
    </source>
</reference>
<dbReference type="RefSeq" id="WP_150385166.1">
    <property type="nucleotide sequence ID" value="NZ_BAAAFS010000007.1"/>
</dbReference>
<accession>A0A5M9QWC6</accession>